<comment type="pathway">
    <text evidence="1">Secondary metabolite biosynthesis.</text>
</comment>
<dbReference type="InterPro" id="IPR013968">
    <property type="entry name" value="PKS_KR"/>
</dbReference>
<dbReference type="InterPro" id="IPR020841">
    <property type="entry name" value="PKS_Beta-ketoAc_synthase_dom"/>
</dbReference>
<dbReference type="InterPro" id="IPR042104">
    <property type="entry name" value="PKS_dehydratase_sf"/>
</dbReference>
<dbReference type="PANTHER" id="PTHR43775:SF37">
    <property type="entry name" value="SI:DKEY-61P9.11"/>
    <property type="match status" value="1"/>
</dbReference>
<name>A0A8H6YC44_9AGAR</name>
<reference evidence="10" key="1">
    <citation type="submission" date="2020-05" db="EMBL/GenBank/DDBJ databases">
        <title>Mycena genomes resolve the evolution of fungal bioluminescence.</title>
        <authorList>
            <person name="Tsai I.J."/>
        </authorList>
    </citation>
    <scope>NUCLEOTIDE SEQUENCE</scope>
    <source>
        <strain evidence="10">160909Yilan</strain>
    </source>
</reference>
<dbReference type="SMART" id="SM00822">
    <property type="entry name" value="PKS_KR"/>
    <property type="match status" value="1"/>
</dbReference>
<dbReference type="InterPro" id="IPR001031">
    <property type="entry name" value="Thioesterase"/>
</dbReference>
<comment type="caution">
    <text evidence="10">The sequence shown here is derived from an EMBL/GenBank/DDBJ whole genome shotgun (WGS) entry which is preliminary data.</text>
</comment>
<evidence type="ECO:0000313" key="11">
    <source>
        <dbReference type="Proteomes" id="UP000623467"/>
    </source>
</evidence>
<feature type="region of interest" description="C-terminal hotdog fold" evidence="7">
    <location>
        <begin position="1013"/>
        <end position="1157"/>
    </location>
</feature>
<dbReference type="SUPFAM" id="SSF47336">
    <property type="entry name" value="ACP-like"/>
    <property type="match status" value="1"/>
</dbReference>
<dbReference type="OrthoDB" id="329835at2759"/>
<dbReference type="EMBL" id="JACAZH010000011">
    <property type="protein sequence ID" value="KAF7355656.1"/>
    <property type="molecule type" value="Genomic_DNA"/>
</dbReference>
<evidence type="ECO:0000259" key="9">
    <source>
        <dbReference type="PROSITE" id="PS52019"/>
    </source>
</evidence>
<evidence type="ECO:0000256" key="4">
    <source>
        <dbReference type="ARBA" id="ARBA00022679"/>
    </source>
</evidence>
<dbReference type="CDD" id="cd00833">
    <property type="entry name" value="PKS"/>
    <property type="match status" value="1"/>
</dbReference>
<feature type="domain" description="Ketosynthase family 3 (KS3)" evidence="8">
    <location>
        <begin position="5"/>
        <end position="428"/>
    </location>
</feature>
<dbReference type="PROSITE" id="PS52004">
    <property type="entry name" value="KS3_2"/>
    <property type="match status" value="1"/>
</dbReference>
<gene>
    <name evidence="10" type="ORF">MSAN_01483400</name>
</gene>
<dbReference type="InterPro" id="IPR016035">
    <property type="entry name" value="Acyl_Trfase/lysoPLipase"/>
</dbReference>
<dbReference type="InterPro" id="IPR014031">
    <property type="entry name" value="Ketoacyl_synth_C"/>
</dbReference>
<dbReference type="SUPFAM" id="SSF51735">
    <property type="entry name" value="NAD(P)-binding Rossmann-fold domains"/>
    <property type="match status" value="1"/>
</dbReference>
<dbReference type="Pfam" id="PF00550">
    <property type="entry name" value="PP-binding"/>
    <property type="match status" value="1"/>
</dbReference>
<dbReference type="Pfam" id="PF00698">
    <property type="entry name" value="Acyl_transf_1"/>
    <property type="match status" value="1"/>
</dbReference>
<dbReference type="Pfam" id="PF02801">
    <property type="entry name" value="Ketoacyl-synt_C"/>
    <property type="match status" value="1"/>
</dbReference>
<dbReference type="SUPFAM" id="SSF53474">
    <property type="entry name" value="alpha/beta-Hydrolases"/>
    <property type="match status" value="1"/>
</dbReference>
<dbReference type="InterPro" id="IPR016036">
    <property type="entry name" value="Malonyl_transacylase_ACP-bd"/>
</dbReference>
<dbReference type="Pfam" id="PF14765">
    <property type="entry name" value="PS-DH"/>
    <property type="match status" value="1"/>
</dbReference>
<protein>
    <submittedName>
        <fullName evidence="10">Polyketide synthase</fullName>
    </submittedName>
</protein>
<dbReference type="GO" id="GO:0006633">
    <property type="term" value="P:fatty acid biosynthetic process"/>
    <property type="evidence" value="ECO:0007669"/>
    <property type="project" value="InterPro"/>
</dbReference>
<dbReference type="InterPro" id="IPR049552">
    <property type="entry name" value="PKS_DH_N"/>
</dbReference>
<dbReference type="InterPro" id="IPR014030">
    <property type="entry name" value="Ketoacyl_synth_N"/>
</dbReference>
<dbReference type="InterPro" id="IPR016039">
    <property type="entry name" value="Thiolase-like"/>
</dbReference>
<evidence type="ECO:0000256" key="5">
    <source>
        <dbReference type="ARBA" id="ARBA00023026"/>
    </source>
</evidence>
<proteinExistence type="predicted"/>
<evidence type="ECO:0000256" key="2">
    <source>
        <dbReference type="ARBA" id="ARBA00022450"/>
    </source>
</evidence>
<dbReference type="Pfam" id="PF21089">
    <property type="entry name" value="PKS_DH_N"/>
    <property type="match status" value="1"/>
</dbReference>
<keyword evidence="6" id="KW-0511">Multifunctional enzyme</keyword>
<dbReference type="PROSITE" id="PS00606">
    <property type="entry name" value="KS3_1"/>
    <property type="match status" value="1"/>
</dbReference>
<dbReference type="SUPFAM" id="SSF52151">
    <property type="entry name" value="FabD/lysophospholipase-like"/>
    <property type="match status" value="1"/>
</dbReference>
<dbReference type="InterPro" id="IPR057326">
    <property type="entry name" value="KR_dom"/>
</dbReference>
<dbReference type="Gene3D" id="3.40.47.10">
    <property type="match status" value="1"/>
</dbReference>
<dbReference type="Pfam" id="PF00109">
    <property type="entry name" value="ketoacyl-synt"/>
    <property type="match status" value="1"/>
</dbReference>
<evidence type="ECO:0000256" key="1">
    <source>
        <dbReference type="ARBA" id="ARBA00005179"/>
    </source>
</evidence>
<dbReference type="InterPro" id="IPR050091">
    <property type="entry name" value="PKS_NRPS_Biosynth_Enz"/>
</dbReference>
<evidence type="ECO:0000256" key="3">
    <source>
        <dbReference type="ARBA" id="ARBA00022553"/>
    </source>
</evidence>
<evidence type="ECO:0000313" key="10">
    <source>
        <dbReference type="EMBL" id="KAF7355656.1"/>
    </source>
</evidence>
<dbReference type="Gene3D" id="3.40.50.1820">
    <property type="entry name" value="alpha/beta hydrolase"/>
    <property type="match status" value="1"/>
</dbReference>
<organism evidence="10 11">
    <name type="scientific">Mycena sanguinolenta</name>
    <dbReference type="NCBI Taxonomy" id="230812"/>
    <lineage>
        <taxon>Eukaryota</taxon>
        <taxon>Fungi</taxon>
        <taxon>Dikarya</taxon>
        <taxon>Basidiomycota</taxon>
        <taxon>Agaricomycotina</taxon>
        <taxon>Agaricomycetes</taxon>
        <taxon>Agaricomycetidae</taxon>
        <taxon>Agaricales</taxon>
        <taxon>Marasmiineae</taxon>
        <taxon>Mycenaceae</taxon>
        <taxon>Mycena</taxon>
    </lineage>
</organism>
<dbReference type="InterPro" id="IPR018201">
    <property type="entry name" value="Ketoacyl_synth_AS"/>
</dbReference>
<dbReference type="SMART" id="SM00825">
    <property type="entry name" value="PKS_KS"/>
    <property type="match status" value="1"/>
</dbReference>
<dbReference type="InterPro" id="IPR036736">
    <property type="entry name" value="ACP-like_sf"/>
</dbReference>
<keyword evidence="11" id="KW-1185">Reference proteome</keyword>
<dbReference type="Gene3D" id="1.10.1200.10">
    <property type="entry name" value="ACP-like"/>
    <property type="match status" value="1"/>
</dbReference>
<dbReference type="Gene3D" id="3.10.129.110">
    <property type="entry name" value="Polyketide synthase dehydratase"/>
    <property type="match status" value="1"/>
</dbReference>
<dbReference type="InterPro" id="IPR029058">
    <property type="entry name" value="AB_hydrolase_fold"/>
</dbReference>
<dbReference type="SUPFAM" id="SSF55048">
    <property type="entry name" value="Probable ACP-binding domain of malonyl-CoA ACP transacylase"/>
    <property type="match status" value="1"/>
</dbReference>
<dbReference type="SUPFAM" id="SSF53901">
    <property type="entry name" value="Thiolase-like"/>
    <property type="match status" value="1"/>
</dbReference>
<dbReference type="InterPro" id="IPR036291">
    <property type="entry name" value="NAD(P)-bd_dom_sf"/>
</dbReference>
<dbReference type="Gene3D" id="3.40.366.10">
    <property type="entry name" value="Malonyl-Coenzyme A Acyl Carrier Protein, domain 2"/>
    <property type="match status" value="1"/>
</dbReference>
<feature type="active site" description="Proton acceptor; for dehydratase activity" evidence="7">
    <location>
        <position position="917"/>
    </location>
</feature>
<feature type="active site" description="Proton donor; for dehydratase activity" evidence="7">
    <location>
        <position position="1071"/>
    </location>
</feature>
<dbReference type="Proteomes" id="UP000623467">
    <property type="component" value="Unassembled WGS sequence"/>
</dbReference>
<dbReference type="Pfam" id="PF16197">
    <property type="entry name" value="KAsynt_C_assoc"/>
    <property type="match status" value="1"/>
</dbReference>
<dbReference type="SMART" id="SM00827">
    <property type="entry name" value="PKS_AT"/>
    <property type="match status" value="1"/>
</dbReference>
<dbReference type="Gene3D" id="3.40.50.720">
    <property type="entry name" value="NAD(P)-binding Rossmann-like Domain"/>
    <property type="match status" value="1"/>
</dbReference>
<dbReference type="GO" id="GO:0004312">
    <property type="term" value="F:fatty acid synthase activity"/>
    <property type="evidence" value="ECO:0007669"/>
    <property type="project" value="TreeGrafter"/>
</dbReference>
<dbReference type="Pfam" id="PF08659">
    <property type="entry name" value="KR"/>
    <property type="match status" value="1"/>
</dbReference>
<sequence length="2461" mass="270269">MSHPKPTVAIVGLSAELPSGNTRDSNLDHDAFFEFLLAKGEAYEQVPVERFNIDAWQGSNLGQVLPRKGCFLKNITEFDHAEFGISSKDAHAMGLSTRKLLEHSFLALLDSGIDSRGQDVGVYTAGTAFDILSVAEPDIFEARGLLSGIPSMIANKVSYHLDLTGPSIPIDTACSSTLTALHLAVQALRAGECNAALFTAIQPHHSDWSCRFIDFVQYSRSSVLAPDGKCKPFDAAADGFSRGEGVVVVVLKLLDDAIRDGDHIYASILGTAVNATGSAAPAYAPVAESQRKAMEKAFSQTDCSPSEVDFVELHATGTAAGDPTEANWVGSAFAGSRELLLGSVKGNVGHLEITAFLASLCKVCSIFKTGLIPPTVNLTTPNPAIHWKKYHMRVPSEISTLSKHSGRSLIAMTSSGIGGSNGHAILESPPACTRAPPPQQARPVLLVAGGLSPQSASAIAATLAASDPADLTLLSTIYGRRSRQLTWRTFATWVPGQEVIKFPTPVLSPKVKAPIVFVFSGQGPQHFNMGRQLFRHFEAFRTSVLRMDKVYRAVTGQSLVDDFGLFDEITPKITLPDIWPTAVTQPALIILEMALYDLFLAHGISPDIVISHSAGATAMLYASGAISQEMAVEIATARGLAMRSVEAFGGAMAAVGCTEEQAAEIIRHSRDLDSEVLEVGCFNGPGAVALSGSDAAIDRAVEYAQNRGFFARKLKTRLASHSSLMERCREDCQARMLDIYSRYPGQHIPSKLTYSTQTGSRWTAPFTADYMWNNARNPVYFAKTIAAVWKDHPNAVFVEISPHPVLSSYIASVGIKPDFVIAPLRRTRNSEPFAEVTDFLNALGTLTCLGCNRVDFHALNGRMALKGVSLPPYPFNKKHIPYCSPSHQAALTRSRNGPLNYEGMALNMLTHPDLAEHVIKGEPILPATAYLEMAFEFGATHLWNVEFIAMLPLLRDKVLRCEVTEDQHRWEVKSWSAEQPQSSRRLHACGYMATDDQCGVSSTLDIKTIQARCLPLPVKRFYDSIAYFAQYGPAFRQIRNIWTGDNEAIVEINNDFHTSDNQYIFNPAILDSCLHVLVHPAFTGDTNQDTYYLPSRIQEVLLHTKGKLPTILFSHSTFREWHPDYIVFDIVVVDPIGNKICSLLGVQIAKHGGHHQSRHYDIAYQPMSSSEFSSPRQLFPCPSDACVDNGLATENAACQVLFFPLGPSNIDLRPGPPLQILNEISYPAESSVAQAVISILEICNVSGSLSRLLRTLTEQYSTISLRIVTSAVASPDPELSSGLPSISFDLNKDLASQGLVPWNYDIIVGVHALGFVDKETPNVDLPIPEAEWISKGLREGSEYHRFDRATWTKILPDCGFTPINTEASELFFVLAAQRDALSIRSNADPTSSMGAEERHPQIITSFPSPHHALELRTVLSDLEGSTEPQTLWVESTTETVAGSAARGFTRSLRREGLRTDIRLVLFDASWQPDQRKAILRYLAEFPHLEREVVVDADAKILVPRIVLRPTILDQPSSTELSQRWEYHPSTTSLIHSTPGSLRDGDVLVRVLSTSRLGPLAGIVGVVHATRTPSWTIGTRVVGVSACDLSNFQVFFEGEIAELPADADIHASSTLAVPLLILALSLGSSLLNPRRLVCQRAHIAEDSSIVNCIQFIWRVLNLNSSSIRDAALCESSFTSGIVIAGRLDSAAIHVLKSRIHSDASLFIWDDPISGILPQLQRERWLAGDILQKYVPAISIPQSSLPCVVTGRDPHELIPPSYNISHPVQFDPTRVYLLLGGIGSFGIHVAIWMYTRGARQIVLTSRSGIKSLYSSNQQALRRAFGYLTTRPDLHLHLEACDATSEEQMSTLLKSINRPLAGCMLLSAVLVDGSFMSFDPDSLAYQSPIASKINAFQVIEKVIAIDKLDFFISTSSVMSFGSAGQTNYSAANTALEWLTGRYPNAFSLVAPGIADSTLALDQLSSPEARFPLWLKYAMSSSELCECIENGLKKLRMGPFSTYIPDLSWEAVEDHLGTSPLYQHLLVPSAYTTTVLDDRDIVEKIVLNGLHLDKAELDPTVPLTSYGLDSLSASRMASELKSLFTITQLQLLADVTLQDLQGRLTDVVDQHDKEAVTETTGTEEQPYDWKNPNQQGENIVKLVIGRADDIPLILVHGSAGDPVPFQPLQQRFTSALWAFQYTPDTPLTDLDELASFYFAQIKAARPNGPYRLGAFSATCLVALELARRLEADGETVLQLAFIDHFPLLYASPVLLYDWELMPNRAISQAQHDAAVRHVFSLMQNDPHENWTTRGALGLEAKQIRTLVKKTGDVMLPHVMKLLGDPTGTTAEERQTIFKGVLGAAVDEIKAPVTLYVASRGIFGELRAVCPSGEWDDYGIGHCHKRIDTVIFEKEGHLSLLHSKIFSDLLENSWEKAEQASDFRSILERFKYRFCFDSDHESTVRIDVPPEQELHRNRVQNRHVRF</sequence>
<feature type="region of interest" description="N-terminal hotdog fold" evidence="7">
    <location>
        <begin position="887"/>
        <end position="999"/>
    </location>
</feature>
<dbReference type="GO" id="GO:0044550">
    <property type="term" value="P:secondary metabolite biosynthetic process"/>
    <property type="evidence" value="ECO:0007669"/>
    <property type="project" value="UniProtKB-ARBA"/>
</dbReference>
<dbReference type="InterPro" id="IPR049551">
    <property type="entry name" value="PKS_DH_C"/>
</dbReference>
<dbReference type="PROSITE" id="PS52019">
    <property type="entry name" value="PKS_MFAS_DH"/>
    <property type="match status" value="1"/>
</dbReference>
<dbReference type="GO" id="GO:0004315">
    <property type="term" value="F:3-oxoacyl-[acyl-carrier-protein] synthase activity"/>
    <property type="evidence" value="ECO:0007669"/>
    <property type="project" value="InterPro"/>
</dbReference>
<keyword evidence="5" id="KW-0843">Virulence</keyword>
<accession>A0A8H6YC44</accession>
<dbReference type="Pfam" id="PF00975">
    <property type="entry name" value="Thioesterase"/>
    <property type="match status" value="1"/>
</dbReference>
<dbReference type="InterPro" id="IPR001227">
    <property type="entry name" value="Ac_transferase_dom_sf"/>
</dbReference>
<dbReference type="InterPro" id="IPR049900">
    <property type="entry name" value="PKS_mFAS_DH"/>
</dbReference>
<evidence type="ECO:0000256" key="7">
    <source>
        <dbReference type="PROSITE-ProRule" id="PRU01363"/>
    </source>
</evidence>
<keyword evidence="4" id="KW-0808">Transferase</keyword>
<dbReference type="InterPro" id="IPR009081">
    <property type="entry name" value="PP-bd_ACP"/>
</dbReference>
<dbReference type="PANTHER" id="PTHR43775">
    <property type="entry name" value="FATTY ACID SYNTHASE"/>
    <property type="match status" value="1"/>
</dbReference>
<dbReference type="InterPro" id="IPR032821">
    <property type="entry name" value="PKS_assoc"/>
</dbReference>
<keyword evidence="2" id="KW-0596">Phosphopantetheine</keyword>
<dbReference type="InterPro" id="IPR014043">
    <property type="entry name" value="Acyl_transferase_dom"/>
</dbReference>
<dbReference type="InterPro" id="IPR020807">
    <property type="entry name" value="PKS_DH"/>
</dbReference>
<dbReference type="SMART" id="SM00826">
    <property type="entry name" value="PKS_DH"/>
    <property type="match status" value="1"/>
</dbReference>
<evidence type="ECO:0000259" key="8">
    <source>
        <dbReference type="PROSITE" id="PS52004"/>
    </source>
</evidence>
<evidence type="ECO:0000256" key="6">
    <source>
        <dbReference type="ARBA" id="ARBA00023268"/>
    </source>
</evidence>
<keyword evidence="3" id="KW-0597">Phosphoprotein</keyword>
<feature type="domain" description="PKS/mFAS DH" evidence="9">
    <location>
        <begin position="887"/>
        <end position="1157"/>
    </location>
</feature>